<dbReference type="InterPro" id="IPR010036">
    <property type="entry name" value="MDP_1_eu_arc"/>
</dbReference>
<dbReference type="Proteomes" id="UP001189624">
    <property type="component" value="Chromosome 3"/>
</dbReference>
<dbReference type="EMBL" id="OY731400">
    <property type="protein sequence ID" value="CAJ1936137.1"/>
    <property type="molecule type" value="Genomic_DNA"/>
</dbReference>
<keyword evidence="2" id="KW-1185">Reference proteome</keyword>
<evidence type="ECO:0000313" key="1">
    <source>
        <dbReference type="EMBL" id="CAJ1936137.1"/>
    </source>
</evidence>
<dbReference type="SFLD" id="SFLDS00003">
    <property type="entry name" value="Haloacid_Dehalogenase"/>
    <property type="match status" value="1"/>
</dbReference>
<dbReference type="PANTHER" id="PTHR17901">
    <property type="entry name" value="MAGNESIUM-DEPENDENT PHOSPHATASE 1 MDP1"/>
    <property type="match status" value="1"/>
</dbReference>
<evidence type="ECO:0000313" key="2">
    <source>
        <dbReference type="Proteomes" id="UP001189624"/>
    </source>
</evidence>
<protein>
    <recommendedName>
        <fullName evidence="3">Magnesium-dependent phosphatase 1</fullName>
    </recommendedName>
</protein>
<dbReference type="PANTHER" id="PTHR17901:SF21">
    <property type="entry name" value="MAGNESIUM-DEPENDENT PHOSPHATASE-LIKE PROTEIN"/>
    <property type="match status" value="1"/>
</dbReference>
<organism evidence="1 2">
    <name type="scientific">Sphenostylis stenocarpa</name>
    <dbReference type="NCBI Taxonomy" id="92480"/>
    <lineage>
        <taxon>Eukaryota</taxon>
        <taxon>Viridiplantae</taxon>
        <taxon>Streptophyta</taxon>
        <taxon>Embryophyta</taxon>
        <taxon>Tracheophyta</taxon>
        <taxon>Spermatophyta</taxon>
        <taxon>Magnoliopsida</taxon>
        <taxon>eudicotyledons</taxon>
        <taxon>Gunneridae</taxon>
        <taxon>Pentapetalae</taxon>
        <taxon>rosids</taxon>
        <taxon>fabids</taxon>
        <taxon>Fabales</taxon>
        <taxon>Fabaceae</taxon>
        <taxon>Papilionoideae</taxon>
        <taxon>50 kb inversion clade</taxon>
        <taxon>NPAAA clade</taxon>
        <taxon>indigoferoid/millettioid clade</taxon>
        <taxon>Phaseoleae</taxon>
        <taxon>Sphenostylis</taxon>
    </lineage>
</organism>
<proteinExistence type="predicted"/>
<dbReference type="FunFam" id="3.40.50.1000:FF:000120">
    <property type="entry name" value="Magnesium-dependent phosphatase 1"/>
    <property type="match status" value="1"/>
</dbReference>
<dbReference type="NCBIfam" id="TIGR01681">
    <property type="entry name" value="HAD-SF-IIIC"/>
    <property type="match status" value="1"/>
</dbReference>
<dbReference type="AlphaFoldDB" id="A0AA86SP05"/>
<dbReference type="InterPro" id="IPR036412">
    <property type="entry name" value="HAD-like_sf"/>
</dbReference>
<dbReference type="Pfam" id="PF12689">
    <property type="entry name" value="Acid_PPase"/>
    <property type="match status" value="1"/>
</dbReference>
<accession>A0AA86SP05</accession>
<gene>
    <name evidence="1" type="ORF">AYBTSS11_LOCUS7314</name>
</gene>
<evidence type="ECO:0008006" key="3">
    <source>
        <dbReference type="Google" id="ProtNLM"/>
    </source>
</evidence>
<dbReference type="SUPFAM" id="SSF56784">
    <property type="entry name" value="HAD-like"/>
    <property type="match status" value="1"/>
</dbReference>
<reference evidence="1" key="1">
    <citation type="submission" date="2023-10" db="EMBL/GenBank/DDBJ databases">
        <authorList>
            <person name="Domelevo Entfellner J.-B."/>
        </authorList>
    </citation>
    <scope>NUCLEOTIDE SEQUENCE</scope>
</reference>
<dbReference type="SFLD" id="SFLDG01131">
    <property type="entry name" value="C1.5.2:_MDP_Like"/>
    <property type="match status" value="1"/>
</dbReference>
<dbReference type="GO" id="GO:0003993">
    <property type="term" value="F:acid phosphatase activity"/>
    <property type="evidence" value="ECO:0007669"/>
    <property type="project" value="TreeGrafter"/>
</dbReference>
<dbReference type="InterPro" id="IPR010033">
    <property type="entry name" value="HAD_SF_ppase_IIIC"/>
</dbReference>
<dbReference type="Gramene" id="rna-AYBTSS11_LOCUS7314">
    <property type="protein sequence ID" value="CAJ1936137.1"/>
    <property type="gene ID" value="gene-AYBTSS11_LOCUS7314"/>
</dbReference>
<name>A0AA86SP05_9FABA</name>
<dbReference type="SFLD" id="SFLDG01129">
    <property type="entry name" value="C1.5:_HAD__Beta-PGM__Phosphata"/>
    <property type="match status" value="1"/>
</dbReference>
<sequence length="177" mass="20331">MEDVERVKAEALQVMGLFQVLPRLVVFDLDYTLWPFYCECPSKNDTPSLFPHSRGILHALKHQRIDVAIASKSPTPDIATTYLHKLSIRSMFVAEEIFYSWTHKTDHFQKILSKTGVPYNSMLFFDDDDNNIQQISKIGVTSILVRNGLDLEAFRNGLAKFSQNGNRSKKNKQKRPN</sequence>
<dbReference type="InterPro" id="IPR023214">
    <property type="entry name" value="HAD_sf"/>
</dbReference>
<dbReference type="Gene3D" id="3.40.50.1000">
    <property type="entry name" value="HAD superfamily/HAD-like"/>
    <property type="match status" value="1"/>
</dbReference>